<keyword evidence="2" id="KW-1185">Reference proteome</keyword>
<organism evidence="1 2">
    <name type="scientific">Vermiconidia calcicola</name>
    <dbReference type="NCBI Taxonomy" id="1690605"/>
    <lineage>
        <taxon>Eukaryota</taxon>
        <taxon>Fungi</taxon>
        <taxon>Dikarya</taxon>
        <taxon>Ascomycota</taxon>
        <taxon>Pezizomycotina</taxon>
        <taxon>Dothideomycetes</taxon>
        <taxon>Dothideomycetidae</taxon>
        <taxon>Mycosphaerellales</taxon>
        <taxon>Extremaceae</taxon>
        <taxon>Vermiconidia</taxon>
    </lineage>
</organism>
<gene>
    <name evidence="1" type="primary">PAN2_1</name>
    <name evidence="1" type="ORF">LTR37_015301</name>
</gene>
<reference evidence="1" key="1">
    <citation type="submission" date="2023-07" db="EMBL/GenBank/DDBJ databases">
        <title>Black Yeasts Isolated from many extreme environments.</title>
        <authorList>
            <person name="Coleine C."/>
            <person name="Stajich J.E."/>
            <person name="Selbmann L."/>
        </authorList>
    </citation>
    <scope>NUCLEOTIDE SEQUENCE</scope>
    <source>
        <strain evidence="1">CCFEE 5714</strain>
    </source>
</reference>
<proteinExistence type="predicted"/>
<protein>
    <submittedName>
        <fullName evidence="1">Poly(A)-specific ribonuclease</fullName>
        <ecNumber evidence="1">3.1.13.4</ecNumber>
    </submittedName>
</protein>
<accession>A0ACC3MSR3</accession>
<evidence type="ECO:0000313" key="1">
    <source>
        <dbReference type="EMBL" id="KAK3701781.1"/>
    </source>
</evidence>
<keyword evidence="1" id="KW-0378">Hydrolase</keyword>
<dbReference type="EMBL" id="JAUTXU010000169">
    <property type="protein sequence ID" value="KAK3701781.1"/>
    <property type="molecule type" value="Genomic_DNA"/>
</dbReference>
<sequence>MAPNKRRAAARRAAVSRDSQDTTVLTELDQDRQTRKLNIMFASVGCSDPKIVRHLLPRIADMDDVSLRAVLDPSYRSQDFIQASSSSLTMSNAPRSSAVTDVEEVEKEAAELCEWANLLVLAPIDANSLARMLHGHTDNLLLEILRSWNVSKKILLVPGMSELMWENPMTKKQLSKIRRKWNWIQVLQPILWEFVDEQKKVTSWEATEELVDAVRNQVDLMNIGQDVEVSPSQRAVFPTSEEGGNSARDMLPPELWSMIFDFTGDWELAQTLHVYTNMEPPAEWRYHTSPQGPRNYMEALEHTILRGDLADVKHFIATHSVPRWLSKLCIKLIMRFAMTPLLAHLEANHKDLFWATFGHTFLPDKASSVFGRTEILEFWRTSPSFLTKEYNTEALDGASRAGFVNVLEWWQHSGLPLKFTESALEQASSQGHVAVLEWWKNQSTAIDDTSASVDSSKVRLKPGKSICYATQNGRTDVVRWWLQSGIAFSHEDTVAKLASTHGHVDILQLWHELKGSKMIFDNQVLVGATKSGNVRVLEWWKKSGLKVEFKTCDVEEALEDGDEGERGVETLRIAFPGPTPNATPGPVSTLAFDTSQELLWTGNEYGRVTSFYGQELQRYTSYRGHASTAPRGAPGNAPVKQLLFCEKGVISISSKSVHLASRRGLTQWHIEQGDMVDLRCMSFTNSYATELIVAGCQRQMYLIDVDKGTAIETLMPDPPVAYTLMRRAKDYICAAAHDGSIHLIDSKTLSVVNSWKAYAGSVNDMDARGDYLLTCGWAQQQYHGLALERLVRVYDLKNQRSVAPVTFGQGAAFVRMHPKLSSTCIVVSQMGAIQSIDVQNPDIPMMRFAQTFDAQLTGLELMPSGKGFAVKDTHCQITLWGSASKMQFTEYSQPTEFSDTPIPNKHLEWSSDLPLNLIGMPYYREALLSGWPNSLVHELGAPPTKFDPAFLSVLGKFEHGSVGANPRTSRRNQVEDTRTLRAKHGSIPAPKFLSEQRKDEDGNYEIERRLSEDIEKTLNSLALNGGPPVYYHPQKMAYSKFGVDDFDFRYFNQTRYSGLEIHIVNSYANPLLQIFRFTTAIRNLALQHTAKDCRFENCMLCETGFVIDMLEKAQGLICQATNFFKSLSRQPNAVGLAILEEHTFNTQLTVMIQNLDRYLLPTLDDHSRRIAPNTGDLQLALGTIGRAFSACATCSYEDSKDQIWFSHDLVYPPRPAKHTARNVRHYFSRLLKESVERHDQHRGWCMRCQGYKAIRSRRALVRTPAVLMINAAIHTPDAKSLWSTPGFLPREIGIIVHDDQFYCYEGQDLQLHLQRRIYDITVYELTGIVADVTVSEGQQSHLVALVNVGISGSNTVKPKREDWHLFNDFMVRPITTHEALHFDPRWKLPSIITYQAKEVSHHRDDTWKSSIDTSILFRSTTQPALSPDYHFRPLSAVDLLQGEAIHCAIDAEFVRLLREEIDMGADGKRAITRPARSGLARVSVLRGDGPEQELPFIDDYIALDEPVDDYLTQYSGLQPGDLTIGVSKFTLVSLKEVYKKLWVLLNLGCKFIGHGLSSDFRTINIHVPEAQVIDTQDLFSLGERTRRKLSLRFLAWLLLGEGIQQNVTAGHDSIEDARAALKLWRKYLEYEDAGLVETIKDEIYHKGKASDYKVPMSRDGRRMPDTPAASEPGTPERRFATVVKTGTPARSDFGSPLR</sequence>
<dbReference type="EC" id="3.1.13.4" evidence="1"/>
<evidence type="ECO:0000313" key="2">
    <source>
        <dbReference type="Proteomes" id="UP001281147"/>
    </source>
</evidence>
<comment type="caution">
    <text evidence="1">The sequence shown here is derived from an EMBL/GenBank/DDBJ whole genome shotgun (WGS) entry which is preliminary data.</text>
</comment>
<name>A0ACC3MSR3_9PEZI</name>
<dbReference type="Proteomes" id="UP001281147">
    <property type="component" value="Unassembled WGS sequence"/>
</dbReference>